<dbReference type="OrthoDB" id="220313at2"/>
<proteinExistence type="predicted"/>
<dbReference type="STRING" id="243090.RB4729"/>
<dbReference type="EnsemblBacteria" id="CAD73960">
    <property type="protein sequence ID" value="CAD73960"/>
    <property type="gene ID" value="RB4729"/>
</dbReference>
<dbReference type="PATRIC" id="fig|243090.15.peg.2226"/>
<dbReference type="KEGG" id="rba:RB4729"/>
<accession>Q7US37</accession>
<dbReference type="InParanoid" id="Q7US37"/>
<protein>
    <submittedName>
        <fullName evidence="1">Uncharacterized protein</fullName>
    </submittedName>
</protein>
<keyword evidence="2" id="KW-1185">Reference proteome</keyword>
<sequence>MQTTTNVPLECNMAGLFLPPQRIDGLGRWAWRTMLLLALVCLQWSAFAESPRTVEAQRWKTETLASIALKIQNASSDDERLEYSARQSWLRRWQPGRMPSAPADAPNESELMEEPVLADLPRPESVDGDVWSVMVDLQKRLIASDTDEERKDNLRKTIELAGELEQSLMDHLPSDSQTLATPTGWTLAFTRYRLGRALAYRELPEVLERWPIAKPDEYESRLVAAFQRLTDQTQGDRREFILLQDRMFRRSGKKGRALELLEANRHSIDPKWYLKKRRDLLQELGWEPPYREAARLYLQAGYVDE</sequence>
<evidence type="ECO:0000313" key="1">
    <source>
        <dbReference type="EMBL" id="CAD73960.1"/>
    </source>
</evidence>
<evidence type="ECO:0000313" key="2">
    <source>
        <dbReference type="Proteomes" id="UP000001025"/>
    </source>
</evidence>
<reference evidence="1 2" key="1">
    <citation type="journal article" date="2003" name="Proc. Natl. Acad. Sci. U.S.A.">
        <title>Complete genome sequence of the marine planctomycete Pirellula sp. strain 1.</title>
        <authorList>
            <person name="Gloeckner F.O."/>
            <person name="Kube M."/>
            <person name="Bauer M."/>
            <person name="Teeling H."/>
            <person name="Lombardot T."/>
            <person name="Ludwig W."/>
            <person name="Gade D."/>
            <person name="Beck A."/>
            <person name="Borzym K."/>
            <person name="Heitmann K."/>
            <person name="Rabus R."/>
            <person name="Schlesner H."/>
            <person name="Amann R."/>
            <person name="Reinhardt R."/>
        </authorList>
    </citation>
    <scope>NUCLEOTIDE SEQUENCE [LARGE SCALE GENOMIC DNA]</scope>
    <source>
        <strain evidence="2">DSM 10527 / NCIMB 13988 / SH1</strain>
    </source>
</reference>
<dbReference type="AlphaFoldDB" id="Q7US37"/>
<organism evidence="1 2">
    <name type="scientific">Rhodopirellula baltica (strain DSM 10527 / NCIMB 13988 / SH1)</name>
    <dbReference type="NCBI Taxonomy" id="243090"/>
    <lineage>
        <taxon>Bacteria</taxon>
        <taxon>Pseudomonadati</taxon>
        <taxon>Planctomycetota</taxon>
        <taxon>Planctomycetia</taxon>
        <taxon>Pirellulales</taxon>
        <taxon>Pirellulaceae</taxon>
        <taxon>Rhodopirellula</taxon>
    </lineage>
</organism>
<dbReference type="EMBL" id="BX294140">
    <property type="protein sequence ID" value="CAD73960.1"/>
    <property type="molecule type" value="Genomic_DNA"/>
</dbReference>
<dbReference type="HOGENOM" id="CLU_911768_0_0_0"/>
<gene>
    <name evidence="1" type="ordered locus">RB4729</name>
</gene>
<dbReference type="Proteomes" id="UP000001025">
    <property type="component" value="Chromosome"/>
</dbReference>
<name>Q7US37_RHOBA</name>